<keyword evidence="7 10" id="KW-0067">ATP-binding</keyword>
<evidence type="ECO:0000256" key="8">
    <source>
        <dbReference type="ARBA" id="ARBA00022842"/>
    </source>
</evidence>
<reference evidence="14 15" key="2">
    <citation type="submission" date="2019-05" db="EMBL/GenBank/DDBJ databases">
        <title>Genome evolution of the obligate endosymbiont Buchnera aphidicola.</title>
        <authorList>
            <person name="Moran N.A."/>
        </authorList>
    </citation>
    <scope>NUCLEOTIDE SEQUENCE [LARGE SCALE GENOMIC DNA]</scope>
    <source>
        <strain evidence="14 15">Tca</strain>
    </source>
</reference>
<evidence type="ECO:0000256" key="11">
    <source>
        <dbReference type="RuleBase" id="RU003783"/>
    </source>
</evidence>
<evidence type="ECO:0000256" key="2">
    <source>
        <dbReference type="ARBA" id="ARBA00003213"/>
    </source>
</evidence>
<comment type="similarity">
    <text evidence="3 10 13">Belongs to the IPP transferase family.</text>
</comment>
<evidence type="ECO:0000256" key="7">
    <source>
        <dbReference type="ARBA" id="ARBA00022840"/>
    </source>
</evidence>
<dbReference type="GO" id="GO:0052381">
    <property type="term" value="F:tRNA dimethylallyltransferase activity"/>
    <property type="evidence" value="ECO:0007669"/>
    <property type="project" value="UniProtKB-UniRule"/>
</dbReference>
<dbReference type="EC" id="2.5.1.75" evidence="10"/>
<comment type="catalytic activity">
    <reaction evidence="9 10 11">
        <text>adenosine(37) in tRNA + dimethylallyl diphosphate = N(6)-dimethylallyladenosine(37) in tRNA + diphosphate</text>
        <dbReference type="Rhea" id="RHEA:26482"/>
        <dbReference type="Rhea" id="RHEA-COMP:10162"/>
        <dbReference type="Rhea" id="RHEA-COMP:10375"/>
        <dbReference type="ChEBI" id="CHEBI:33019"/>
        <dbReference type="ChEBI" id="CHEBI:57623"/>
        <dbReference type="ChEBI" id="CHEBI:74411"/>
        <dbReference type="ChEBI" id="CHEBI:74415"/>
        <dbReference type="EC" id="2.5.1.75"/>
    </reaction>
</comment>
<reference evidence="14 15" key="1">
    <citation type="submission" date="2018-12" db="EMBL/GenBank/DDBJ databases">
        <authorList>
            <person name="Chong R.A."/>
        </authorList>
    </citation>
    <scope>NUCLEOTIDE SEQUENCE [LARGE SCALE GENOMIC DNA]</scope>
    <source>
        <strain evidence="14 15">Tca</strain>
    </source>
</reference>
<sequence>MICIQKPIVIFLMGPTTSGKTDFAILLNNYLPINIISVDSGLIYKYMNIGTAKPSVEQLKMVPHYLVNIVDPVEIYSIFRFKKDVLQAIKDSINSHRIPVLVGGTMLYYHVLLHGWHPTPPKNIYFQNKMLSCIHKPEKLKYLYTYLKKIDPLSAKLIHKNDSRRIIRALNIYFSTGLTTSFFKKQDGVRFPYKVIQFSMVVSNRFIAHERIKTRFFHMLELGFQKEVEELFNRGDLNANLPSIRCVGYRQMWSYLNNEISYQDMQKKSIYATCQLYKKQITWLKKWKNIYFLNIENKQLSLDMMLIILKKNMNLNL</sequence>
<keyword evidence="6 10" id="KW-0547">Nucleotide-binding</keyword>
<dbReference type="NCBIfam" id="TIGR00174">
    <property type="entry name" value="miaA"/>
    <property type="match status" value="1"/>
</dbReference>
<keyword evidence="4 10" id="KW-0808">Transferase</keyword>
<dbReference type="InterPro" id="IPR027417">
    <property type="entry name" value="P-loop_NTPase"/>
</dbReference>
<comment type="subunit">
    <text evidence="10">Monomer.</text>
</comment>
<gene>
    <name evidence="10 14" type="primary">miaA</name>
    <name evidence="14" type="ORF">D9V80_02280</name>
</gene>
<evidence type="ECO:0000256" key="9">
    <source>
        <dbReference type="ARBA" id="ARBA00049563"/>
    </source>
</evidence>
<comment type="function">
    <text evidence="2 10 12">Catalyzes the transfer of a dimethylallyl group onto the adenine at position 37 in tRNAs that read codons beginning with uridine, leading to the formation of N6-(dimethylallyl)adenosine (i(6)A).</text>
</comment>
<feature type="binding site" evidence="10">
    <location>
        <begin position="16"/>
        <end position="21"/>
    </location>
    <ligand>
        <name>substrate</name>
    </ligand>
</feature>
<feature type="region of interest" description="Interaction with substrate tRNA" evidence="10">
    <location>
        <begin position="39"/>
        <end position="42"/>
    </location>
</feature>
<feature type="region of interest" description="Interaction with substrate tRNA" evidence="10">
    <location>
        <begin position="245"/>
        <end position="250"/>
    </location>
</feature>
<evidence type="ECO:0000313" key="14">
    <source>
        <dbReference type="EMBL" id="QCI26960.1"/>
    </source>
</evidence>
<dbReference type="InterPro" id="IPR039657">
    <property type="entry name" value="Dimethylallyltransferase"/>
</dbReference>
<dbReference type="OrthoDB" id="9776390at2"/>
<accession>A0A4D6YLP3</accession>
<keyword evidence="15" id="KW-1185">Reference proteome</keyword>
<evidence type="ECO:0000313" key="15">
    <source>
        <dbReference type="Proteomes" id="UP000298782"/>
    </source>
</evidence>
<evidence type="ECO:0000256" key="1">
    <source>
        <dbReference type="ARBA" id="ARBA00001946"/>
    </source>
</evidence>
<evidence type="ECO:0000256" key="5">
    <source>
        <dbReference type="ARBA" id="ARBA00022694"/>
    </source>
</evidence>
<dbReference type="GO" id="GO:0006400">
    <property type="term" value="P:tRNA modification"/>
    <property type="evidence" value="ECO:0007669"/>
    <property type="project" value="TreeGrafter"/>
</dbReference>
<evidence type="ECO:0000256" key="10">
    <source>
        <dbReference type="HAMAP-Rule" id="MF_00185"/>
    </source>
</evidence>
<comment type="cofactor">
    <cofactor evidence="1 10">
        <name>Mg(2+)</name>
        <dbReference type="ChEBI" id="CHEBI:18420"/>
    </cofactor>
</comment>
<dbReference type="SUPFAM" id="SSF52540">
    <property type="entry name" value="P-loop containing nucleoside triphosphate hydrolases"/>
    <property type="match status" value="1"/>
</dbReference>
<proteinExistence type="inferred from homology"/>
<evidence type="ECO:0000256" key="12">
    <source>
        <dbReference type="RuleBase" id="RU003784"/>
    </source>
</evidence>
<organism evidence="14 15">
    <name type="scientific">Buchnera aphidicola</name>
    <name type="common">Thelaxes californica</name>
    <dbReference type="NCBI Taxonomy" id="1315998"/>
    <lineage>
        <taxon>Bacteria</taxon>
        <taxon>Pseudomonadati</taxon>
        <taxon>Pseudomonadota</taxon>
        <taxon>Gammaproteobacteria</taxon>
        <taxon>Enterobacterales</taxon>
        <taxon>Erwiniaceae</taxon>
        <taxon>Buchnera</taxon>
    </lineage>
</organism>
<name>A0A4D6YLP3_9GAMM</name>
<keyword evidence="8 10" id="KW-0460">Magnesium</keyword>
<evidence type="ECO:0000256" key="13">
    <source>
        <dbReference type="RuleBase" id="RU003785"/>
    </source>
</evidence>
<dbReference type="EMBL" id="CP034852">
    <property type="protein sequence ID" value="QCI26960.1"/>
    <property type="molecule type" value="Genomic_DNA"/>
</dbReference>
<comment type="caution">
    <text evidence="10">Lacks conserved residue(s) required for the propagation of feature annotation.</text>
</comment>
<dbReference type="RefSeq" id="WP_158353831.1">
    <property type="nucleotide sequence ID" value="NZ_CP034852.1"/>
</dbReference>
<dbReference type="Gene3D" id="1.10.20.140">
    <property type="match status" value="1"/>
</dbReference>
<keyword evidence="5 10" id="KW-0819">tRNA processing</keyword>
<dbReference type="Pfam" id="PF01715">
    <property type="entry name" value="IPPT"/>
    <property type="match status" value="1"/>
</dbReference>
<feature type="site" description="Interaction with substrate tRNA" evidence="10">
    <location>
        <position position="105"/>
    </location>
</feature>
<dbReference type="AlphaFoldDB" id="A0A4D6YLP3"/>
<protein>
    <recommendedName>
        <fullName evidence="10">tRNA dimethylallyltransferase</fullName>
        <ecNumber evidence="10">2.5.1.75</ecNumber>
    </recommendedName>
    <alternativeName>
        <fullName evidence="10">Dimethylallyl diphosphate:tRNA dimethylallyltransferase</fullName>
        <shortName evidence="10">DMAPP:tRNA dimethylallyltransferase</shortName>
        <shortName evidence="10">DMATase</shortName>
    </alternativeName>
    <alternativeName>
        <fullName evidence="10">Isopentenyl-diphosphate:tRNA isopentenyltransferase</fullName>
        <shortName evidence="10">IPP transferase</shortName>
        <shortName evidence="10">IPPT</shortName>
        <shortName evidence="10">IPTase</shortName>
    </alternativeName>
</protein>
<dbReference type="HAMAP" id="MF_00185">
    <property type="entry name" value="IPP_trans"/>
    <property type="match status" value="1"/>
</dbReference>
<feature type="binding site" evidence="10">
    <location>
        <begin position="14"/>
        <end position="21"/>
    </location>
    <ligand>
        <name>ATP</name>
        <dbReference type="ChEBI" id="CHEBI:30616"/>
    </ligand>
</feature>
<dbReference type="GO" id="GO:0005524">
    <property type="term" value="F:ATP binding"/>
    <property type="evidence" value="ECO:0007669"/>
    <property type="project" value="UniProtKB-UniRule"/>
</dbReference>
<dbReference type="Gene3D" id="3.40.50.300">
    <property type="entry name" value="P-loop containing nucleotide triphosphate hydrolases"/>
    <property type="match status" value="1"/>
</dbReference>
<dbReference type="PANTHER" id="PTHR11088:SF60">
    <property type="entry name" value="TRNA DIMETHYLALLYLTRANSFERASE"/>
    <property type="match status" value="1"/>
</dbReference>
<dbReference type="PANTHER" id="PTHR11088">
    <property type="entry name" value="TRNA DIMETHYLALLYLTRANSFERASE"/>
    <property type="match status" value="1"/>
</dbReference>
<evidence type="ECO:0000256" key="3">
    <source>
        <dbReference type="ARBA" id="ARBA00005842"/>
    </source>
</evidence>
<evidence type="ECO:0000256" key="4">
    <source>
        <dbReference type="ARBA" id="ARBA00022679"/>
    </source>
</evidence>
<dbReference type="Proteomes" id="UP000298782">
    <property type="component" value="Chromosome"/>
</dbReference>
<evidence type="ECO:0000256" key="6">
    <source>
        <dbReference type="ARBA" id="ARBA00022741"/>
    </source>
</evidence>
<dbReference type="InterPro" id="IPR018022">
    <property type="entry name" value="IPT"/>
</dbReference>